<organism evidence="3 4">
    <name type="scientific">Candidatus Edwardsbacteria bacterium GWF2_54_11</name>
    <dbReference type="NCBI Taxonomy" id="1817851"/>
    <lineage>
        <taxon>Bacteria</taxon>
        <taxon>Candidatus Edwardsiibacteriota</taxon>
    </lineage>
</organism>
<feature type="signal peptide" evidence="1">
    <location>
        <begin position="1"/>
        <end position="24"/>
    </location>
</feature>
<reference evidence="3 4" key="1">
    <citation type="journal article" date="2016" name="Nat. Commun.">
        <title>Thousands of microbial genomes shed light on interconnected biogeochemical processes in an aquifer system.</title>
        <authorList>
            <person name="Anantharaman K."/>
            <person name="Brown C.T."/>
            <person name="Hug L.A."/>
            <person name="Sharon I."/>
            <person name="Castelle C.J."/>
            <person name="Probst A.J."/>
            <person name="Thomas B.C."/>
            <person name="Singh A."/>
            <person name="Wilkins M.J."/>
            <person name="Karaoz U."/>
            <person name="Brodie E.L."/>
            <person name="Williams K.H."/>
            <person name="Hubbard S.S."/>
            <person name="Banfield J.F."/>
        </authorList>
    </citation>
    <scope>NUCLEOTIDE SEQUENCE [LARGE SCALE GENOMIC DNA]</scope>
</reference>
<dbReference type="Gene3D" id="2.60.40.1190">
    <property type="match status" value="1"/>
</dbReference>
<dbReference type="SUPFAM" id="SSF49344">
    <property type="entry name" value="CBD9-like"/>
    <property type="match status" value="1"/>
</dbReference>
<sequence length="720" mass="81242">MKKVLDLRSLFVISLLLTAPSALLSQETVLEKSISIKRTTAVPEIDGVIEEIWQQADSVSDFVQNRPYENAQPSERTVAYLMQDDENLYVAFRCYSQKNPPTKSYTKDEDYVLIGIDPMGSRTGGYFFWQYASGIFWDGMYTDDGRSMDLAWEGVWYQAVKVHPDRMDMEFKIPFKTIRYKKGLSEWGLQLRRHIAENFEDDSWVPVPQRDNDLISRWGKLAGIEPRSSGYYFELYPEGFMRNDKFAGLKDQAQPSGSLTMKWDITPQTTLNATAYPDFAQIESDQFSLNLSRYPRYLQEQRPFFVDGQDVFRLSSFGDGGGFSPLNIFYSRAVGRSIGGEAVQIMGGAKLTHKTSAWNLGVLAAMTDQYSDQQLGIAEPQRRFGALRARRRILANSEIGILASGTMVDGGNYNYSSALETVLRSGPNQLIMQGAFSDRSGKTGWAGTAGFRGFTGPLLTMATAEVVNDSFDVSDIGFVPWAGRSKLAIGSGPYWTYKQGALRNLIINLGGTLEKQPGSSQWSKIGSLIINPTFRRNRGGSLELNAGRGYEADTSYLFRSLDLSAWSMLFGNNFNAGCRYAYEYNYNRGYLAYNGSNYMVASYSFISPLSMTLLTNLWMEWDTTKSILASWSVIRPRMDFRITPTMTLSAFNEMVFLAPKTQLTSSQHLSNRMGALFSWNFAPKSWIYIALNDYQAQDLNGFMQPQYTISAVKAKYLLYF</sequence>
<evidence type="ECO:0000259" key="2">
    <source>
        <dbReference type="Pfam" id="PF19313"/>
    </source>
</evidence>
<evidence type="ECO:0000313" key="4">
    <source>
        <dbReference type="Proteomes" id="UP000177230"/>
    </source>
</evidence>
<proteinExistence type="predicted"/>
<dbReference type="InterPro" id="IPR045670">
    <property type="entry name" value="DUF5916"/>
</dbReference>
<dbReference type="Pfam" id="PF19313">
    <property type="entry name" value="DUF5916"/>
    <property type="match status" value="1"/>
</dbReference>
<name>A0A1F5R4R3_9BACT</name>
<gene>
    <name evidence="3" type="ORF">A2024_01700</name>
</gene>
<dbReference type="AlphaFoldDB" id="A0A1F5R4R3"/>
<protein>
    <recommendedName>
        <fullName evidence="2">DUF5916 domain-containing protein</fullName>
    </recommendedName>
</protein>
<keyword evidence="1" id="KW-0732">Signal</keyword>
<dbReference type="CDD" id="cd09618">
    <property type="entry name" value="CBM9_like_2"/>
    <property type="match status" value="1"/>
</dbReference>
<dbReference type="Proteomes" id="UP000177230">
    <property type="component" value="Unassembled WGS sequence"/>
</dbReference>
<evidence type="ECO:0000256" key="1">
    <source>
        <dbReference type="SAM" id="SignalP"/>
    </source>
</evidence>
<feature type="domain" description="DUF5916" evidence="2">
    <location>
        <begin position="251"/>
        <end position="350"/>
    </location>
</feature>
<dbReference type="EMBL" id="MFFM01000040">
    <property type="protein sequence ID" value="OGF09455.1"/>
    <property type="molecule type" value="Genomic_DNA"/>
</dbReference>
<accession>A0A1F5R4R3</accession>
<feature type="chain" id="PRO_5009520591" description="DUF5916 domain-containing protein" evidence="1">
    <location>
        <begin position="25"/>
        <end position="720"/>
    </location>
</feature>
<evidence type="ECO:0000313" key="3">
    <source>
        <dbReference type="EMBL" id="OGF09455.1"/>
    </source>
</evidence>
<comment type="caution">
    <text evidence="3">The sequence shown here is derived from an EMBL/GenBank/DDBJ whole genome shotgun (WGS) entry which is preliminary data.</text>
</comment>